<reference evidence="3" key="1">
    <citation type="submission" date="2023-10" db="EMBL/GenBank/DDBJ databases">
        <title>Genome assembly of Pristionchus species.</title>
        <authorList>
            <person name="Yoshida K."/>
            <person name="Sommer R.J."/>
        </authorList>
    </citation>
    <scope>NUCLEOTIDE SEQUENCE</scope>
    <source>
        <strain evidence="3">RS0144</strain>
    </source>
</reference>
<feature type="transmembrane region" description="Helical" evidence="1">
    <location>
        <begin position="184"/>
        <end position="206"/>
    </location>
</feature>
<dbReference type="Pfam" id="PF10328">
    <property type="entry name" value="7TM_GPCR_Srx"/>
    <property type="match status" value="1"/>
</dbReference>
<protein>
    <recommendedName>
        <fullName evidence="2">7TM GPCR serpentine receptor class x (Srx) domain-containing protein</fullName>
    </recommendedName>
</protein>
<dbReference type="PANTHER" id="PTHR23017:SF44">
    <property type="entry name" value="G-PROTEIN COUPLED RECEPTORS FAMILY 1 PROFILE DOMAIN-CONTAINING PROTEIN"/>
    <property type="match status" value="1"/>
</dbReference>
<comment type="caution">
    <text evidence="3">The sequence shown here is derived from an EMBL/GenBank/DDBJ whole genome shotgun (WGS) entry which is preliminary data.</text>
</comment>
<organism evidence="3 4">
    <name type="scientific">Pristionchus entomophagus</name>
    <dbReference type="NCBI Taxonomy" id="358040"/>
    <lineage>
        <taxon>Eukaryota</taxon>
        <taxon>Metazoa</taxon>
        <taxon>Ecdysozoa</taxon>
        <taxon>Nematoda</taxon>
        <taxon>Chromadorea</taxon>
        <taxon>Rhabditida</taxon>
        <taxon>Rhabditina</taxon>
        <taxon>Diplogasteromorpha</taxon>
        <taxon>Diplogasteroidea</taxon>
        <taxon>Neodiplogasteridae</taxon>
        <taxon>Pristionchus</taxon>
    </lineage>
</organism>
<name>A0AAV5TD69_9BILA</name>
<feature type="transmembrane region" description="Helical" evidence="1">
    <location>
        <begin position="20"/>
        <end position="40"/>
    </location>
</feature>
<dbReference type="Proteomes" id="UP001432027">
    <property type="component" value="Unassembled WGS sequence"/>
</dbReference>
<dbReference type="InterPro" id="IPR019430">
    <property type="entry name" value="7TM_GPCR_serpentine_rcpt_Srx"/>
</dbReference>
<dbReference type="AlphaFoldDB" id="A0AAV5TD69"/>
<evidence type="ECO:0000259" key="2">
    <source>
        <dbReference type="Pfam" id="PF10328"/>
    </source>
</evidence>
<evidence type="ECO:0000256" key="1">
    <source>
        <dbReference type="SAM" id="Phobius"/>
    </source>
</evidence>
<keyword evidence="4" id="KW-1185">Reference proteome</keyword>
<proteinExistence type="predicted"/>
<feature type="non-terminal residue" evidence="3">
    <location>
        <position position="207"/>
    </location>
</feature>
<evidence type="ECO:0000313" key="4">
    <source>
        <dbReference type="Proteomes" id="UP001432027"/>
    </source>
</evidence>
<sequence length="207" mass="24025">AKSLANPFRILTLNQAVTDLINSSVFAFIIAPTVFFSLPLPIEVTARLGRLLFLAYDCCSWSHLLITLNRFTFTFFPFTYTEVFSRSKTLIYLVSHQISSVRHPLFSQCSVECNFYLPIGAWNFDFKGGDDCKKVEWYLNYCRNMVLTACIAIIDIVTLIKFHLYSTFDKNSFNKKIQHRQEFFFLIQALCQSLLFYSELICCYNIG</sequence>
<keyword evidence="1" id="KW-1133">Transmembrane helix</keyword>
<keyword evidence="1" id="KW-0812">Transmembrane</keyword>
<evidence type="ECO:0000313" key="3">
    <source>
        <dbReference type="EMBL" id="GMS93507.1"/>
    </source>
</evidence>
<keyword evidence="1" id="KW-0472">Membrane</keyword>
<feature type="transmembrane region" description="Helical" evidence="1">
    <location>
        <begin position="144"/>
        <end position="164"/>
    </location>
</feature>
<feature type="non-terminal residue" evidence="3">
    <location>
        <position position="1"/>
    </location>
</feature>
<gene>
    <name evidence="3" type="ORF">PENTCL1PPCAC_15682</name>
</gene>
<dbReference type="EMBL" id="BTSX01000004">
    <property type="protein sequence ID" value="GMS93507.1"/>
    <property type="molecule type" value="Genomic_DNA"/>
</dbReference>
<dbReference type="PANTHER" id="PTHR23017">
    <property type="entry name" value="SERPENTINE RECEPTOR, CLASS X"/>
    <property type="match status" value="1"/>
</dbReference>
<feature type="domain" description="7TM GPCR serpentine receptor class x (Srx)" evidence="2">
    <location>
        <begin position="2"/>
        <end position="206"/>
    </location>
</feature>
<accession>A0AAV5TD69</accession>